<dbReference type="Gene3D" id="1.10.510.10">
    <property type="entry name" value="Transferase(Phosphotransferase) domain 1"/>
    <property type="match status" value="1"/>
</dbReference>
<feature type="transmembrane region" description="Helical" evidence="1">
    <location>
        <begin position="129"/>
        <end position="148"/>
    </location>
</feature>
<evidence type="ECO:0000313" key="3">
    <source>
        <dbReference type="EMBL" id="KAF8899480.1"/>
    </source>
</evidence>
<dbReference type="EMBL" id="JADNYJ010000053">
    <property type="protein sequence ID" value="KAF8899480.1"/>
    <property type="molecule type" value="Genomic_DNA"/>
</dbReference>
<feature type="domain" description="Protein kinase" evidence="2">
    <location>
        <begin position="1"/>
        <end position="235"/>
    </location>
</feature>
<gene>
    <name evidence="3" type="ORF">CPB84DRAFT_1847692</name>
</gene>
<dbReference type="OrthoDB" id="5979581at2759"/>
<feature type="transmembrane region" description="Helical" evidence="1">
    <location>
        <begin position="384"/>
        <end position="406"/>
    </location>
</feature>
<evidence type="ECO:0000313" key="4">
    <source>
        <dbReference type="Proteomes" id="UP000724874"/>
    </source>
</evidence>
<protein>
    <recommendedName>
        <fullName evidence="2">Protein kinase domain-containing protein</fullName>
    </recommendedName>
</protein>
<keyword evidence="1" id="KW-0472">Membrane</keyword>
<proteinExistence type="predicted"/>
<comment type="caution">
    <text evidence="3">The sequence shown here is derived from an EMBL/GenBank/DDBJ whole genome shotgun (WGS) entry which is preliminary data.</text>
</comment>
<dbReference type="InterPro" id="IPR011009">
    <property type="entry name" value="Kinase-like_dom_sf"/>
</dbReference>
<dbReference type="GO" id="GO:0005524">
    <property type="term" value="F:ATP binding"/>
    <property type="evidence" value="ECO:0007669"/>
    <property type="project" value="InterPro"/>
</dbReference>
<dbReference type="AlphaFoldDB" id="A0A9P5TLJ2"/>
<name>A0A9P5TLJ2_GYMJU</name>
<keyword evidence="4" id="KW-1185">Reference proteome</keyword>
<evidence type="ECO:0000256" key="1">
    <source>
        <dbReference type="SAM" id="Phobius"/>
    </source>
</evidence>
<sequence length="419" mass="47118">MASVSPSLEPDDFHFTSLQTTEEKCRYGPGGYHPITIGDFLSSSNLHVGNMGVAFSQLAKQTPEDIMQELSPYNVTIVLTTSDDEAVGLWRRTSSPVFQCARVACPPEVAFSFNVEKVENPAIEPSADIWALGTAIFEIVVGSALFFMKPVPYAMVEMADVLPPGWEIWHASLSNPSEVSPNSANAWWATCRERVCLACSDEADVDLSIALLKKILILDPTLRPSAAEIVHDPWFKYHELIFLGSLMAEKSSDSLTVHNVPTLEKDSVDISKLQQEYTTRRDLLGEKMSKRIFFIKVVNYSSRGGMGVAMVLGMNRSPYTQLVYSLCEVALALMMFTEIHFSNCCKEDSEALDAVADPDKKFELLENRLLGREASFRKIKSSTYLFNILYGIYILCWLFFFMPYFWNDWKSFNQAAEFV</sequence>
<keyword evidence="1" id="KW-0812">Transmembrane</keyword>
<dbReference type="InterPro" id="IPR000719">
    <property type="entry name" value="Prot_kinase_dom"/>
</dbReference>
<dbReference type="SUPFAM" id="SSF56112">
    <property type="entry name" value="Protein kinase-like (PK-like)"/>
    <property type="match status" value="1"/>
</dbReference>
<dbReference type="PROSITE" id="PS50011">
    <property type="entry name" value="PROTEIN_KINASE_DOM"/>
    <property type="match status" value="1"/>
</dbReference>
<organism evidence="3 4">
    <name type="scientific">Gymnopilus junonius</name>
    <name type="common">Spectacular rustgill mushroom</name>
    <name type="synonym">Gymnopilus spectabilis subsp. junonius</name>
    <dbReference type="NCBI Taxonomy" id="109634"/>
    <lineage>
        <taxon>Eukaryota</taxon>
        <taxon>Fungi</taxon>
        <taxon>Dikarya</taxon>
        <taxon>Basidiomycota</taxon>
        <taxon>Agaricomycotina</taxon>
        <taxon>Agaricomycetes</taxon>
        <taxon>Agaricomycetidae</taxon>
        <taxon>Agaricales</taxon>
        <taxon>Agaricineae</taxon>
        <taxon>Hymenogastraceae</taxon>
        <taxon>Gymnopilus</taxon>
    </lineage>
</organism>
<dbReference type="Proteomes" id="UP000724874">
    <property type="component" value="Unassembled WGS sequence"/>
</dbReference>
<evidence type="ECO:0000259" key="2">
    <source>
        <dbReference type="PROSITE" id="PS50011"/>
    </source>
</evidence>
<keyword evidence="1" id="KW-1133">Transmembrane helix</keyword>
<reference evidence="3" key="1">
    <citation type="submission" date="2020-11" db="EMBL/GenBank/DDBJ databases">
        <authorList>
            <consortium name="DOE Joint Genome Institute"/>
            <person name="Ahrendt S."/>
            <person name="Riley R."/>
            <person name="Andreopoulos W."/>
            <person name="LaButti K."/>
            <person name="Pangilinan J."/>
            <person name="Ruiz-duenas F.J."/>
            <person name="Barrasa J.M."/>
            <person name="Sanchez-Garcia M."/>
            <person name="Camarero S."/>
            <person name="Miyauchi S."/>
            <person name="Serrano A."/>
            <person name="Linde D."/>
            <person name="Babiker R."/>
            <person name="Drula E."/>
            <person name="Ayuso-Fernandez I."/>
            <person name="Pacheco R."/>
            <person name="Padilla G."/>
            <person name="Ferreira P."/>
            <person name="Barriuso J."/>
            <person name="Kellner H."/>
            <person name="Castanera R."/>
            <person name="Alfaro M."/>
            <person name="Ramirez L."/>
            <person name="Pisabarro A.G."/>
            <person name="Kuo A."/>
            <person name="Tritt A."/>
            <person name="Lipzen A."/>
            <person name="He G."/>
            <person name="Yan M."/>
            <person name="Ng V."/>
            <person name="Cullen D."/>
            <person name="Martin F."/>
            <person name="Rosso M.-N."/>
            <person name="Henrissat B."/>
            <person name="Hibbett D."/>
            <person name="Martinez A.T."/>
            <person name="Grigoriev I.V."/>
        </authorList>
    </citation>
    <scope>NUCLEOTIDE SEQUENCE</scope>
    <source>
        <strain evidence="3">AH 44721</strain>
    </source>
</reference>
<accession>A0A9P5TLJ2</accession>
<dbReference type="GO" id="GO:0004672">
    <property type="term" value="F:protein kinase activity"/>
    <property type="evidence" value="ECO:0007669"/>
    <property type="project" value="InterPro"/>
</dbReference>